<feature type="non-terminal residue" evidence="1">
    <location>
        <position position="1"/>
    </location>
</feature>
<proteinExistence type="predicted"/>
<dbReference type="AlphaFoldDB" id="A0A0V0HC43"/>
<dbReference type="EMBL" id="GEDG01021865">
    <property type="protein sequence ID" value="JAP17957.1"/>
    <property type="molecule type" value="Transcribed_RNA"/>
</dbReference>
<organism evidence="1">
    <name type="scientific">Solanum chacoense</name>
    <name type="common">Chaco potato</name>
    <dbReference type="NCBI Taxonomy" id="4108"/>
    <lineage>
        <taxon>Eukaryota</taxon>
        <taxon>Viridiplantae</taxon>
        <taxon>Streptophyta</taxon>
        <taxon>Embryophyta</taxon>
        <taxon>Tracheophyta</taxon>
        <taxon>Spermatophyta</taxon>
        <taxon>Magnoliopsida</taxon>
        <taxon>eudicotyledons</taxon>
        <taxon>Gunneridae</taxon>
        <taxon>Pentapetalae</taxon>
        <taxon>asterids</taxon>
        <taxon>lamiids</taxon>
        <taxon>Solanales</taxon>
        <taxon>Solanaceae</taxon>
        <taxon>Solanoideae</taxon>
        <taxon>Solaneae</taxon>
        <taxon>Solanum</taxon>
    </lineage>
</organism>
<evidence type="ECO:0000313" key="1">
    <source>
        <dbReference type="EMBL" id="JAP17957.1"/>
    </source>
</evidence>
<sequence>VKYNLWLFTEYICDIKIILTNIKAATDITAIFLNETKNKKKKESRHPNKITFCQQEHLCSIPFQLFLLYLGFCFQADIFVKDLYI</sequence>
<reference evidence="1" key="1">
    <citation type="submission" date="2015-12" db="EMBL/GenBank/DDBJ databases">
        <title>Gene expression during late stages of embryo sac development: a critical building block for successful pollen-pistil interactions.</title>
        <authorList>
            <person name="Liu Y."/>
            <person name="Joly V."/>
            <person name="Sabar M."/>
            <person name="Matton D.P."/>
        </authorList>
    </citation>
    <scope>NUCLEOTIDE SEQUENCE</scope>
</reference>
<protein>
    <submittedName>
        <fullName evidence="1">Putative ovule protein</fullName>
    </submittedName>
</protein>
<accession>A0A0V0HC43</accession>
<name>A0A0V0HC43_SOLCH</name>